<protein>
    <recommendedName>
        <fullName evidence="1">dATP/dGTP diphosphohydrolase N-terminal domain-containing protein</fullName>
    </recommendedName>
</protein>
<evidence type="ECO:0000313" key="2">
    <source>
        <dbReference type="EMBL" id="SBV27883.1"/>
    </source>
</evidence>
<dbReference type="STRING" id="307121.GA0070620_3414"/>
<name>A0A1C3N5P8_9ACTN</name>
<dbReference type="OrthoDB" id="4942548at2"/>
<dbReference type="RefSeq" id="WP_091592059.1">
    <property type="nucleotide sequence ID" value="NZ_JBHRWG010000004.1"/>
</dbReference>
<dbReference type="EMBL" id="LT598496">
    <property type="protein sequence ID" value="SBV27883.1"/>
    <property type="molecule type" value="Genomic_DNA"/>
</dbReference>
<gene>
    <name evidence="2" type="ORF">GA0070620_3414</name>
</gene>
<evidence type="ECO:0000313" key="3">
    <source>
        <dbReference type="Proteomes" id="UP000199393"/>
    </source>
</evidence>
<keyword evidence="3" id="KW-1185">Reference proteome</keyword>
<dbReference type="InterPro" id="IPR044038">
    <property type="entry name" value="dATP/dGTP_diPOhydrolase_N"/>
</dbReference>
<dbReference type="AlphaFoldDB" id="A0A1C3N5P8"/>
<sequence length="118" mass="13596">MSTYTTKDSGERAEYASGMVRDVQEGKPRFDLILAEGLPFEEQMLTRFARLLQRGAVKYGERNWEKARGAEELARAKSSAIRHLIQWMCDEDDEDHAAAVMFNLMAAEFVKYQTRETQ</sequence>
<reference evidence="3" key="1">
    <citation type="submission" date="2016-06" db="EMBL/GenBank/DDBJ databases">
        <authorList>
            <person name="Varghese N."/>
            <person name="Submissions Spin"/>
        </authorList>
    </citation>
    <scope>NUCLEOTIDE SEQUENCE [LARGE SCALE GENOMIC DNA]</scope>
    <source>
        <strain evidence="3">DSM 45344</strain>
    </source>
</reference>
<proteinExistence type="predicted"/>
<evidence type="ECO:0000259" key="1">
    <source>
        <dbReference type="Pfam" id="PF18909"/>
    </source>
</evidence>
<feature type="domain" description="dATP/dGTP diphosphohydrolase N-terminal" evidence="1">
    <location>
        <begin position="22"/>
        <end position="109"/>
    </location>
</feature>
<organism evidence="2 3">
    <name type="scientific">Micromonospora krabiensis</name>
    <dbReference type="NCBI Taxonomy" id="307121"/>
    <lineage>
        <taxon>Bacteria</taxon>
        <taxon>Bacillati</taxon>
        <taxon>Actinomycetota</taxon>
        <taxon>Actinomycetes</taxon>
        <taxon>Micromonosporales</taxon>
        <taxon>Micromonosporaceae</taxon>
        <taxon>Micromonospora</taxon>
    </lineage>
</organism>
<dbReference type="Proteomes" id="UP000199393">
    <property type="component" value="Chromosome I"/>
</dbReference>
<dbReference type="Pfam" id="PF18909">
    <property type="entry name" value="dGTP_diPhyd_N"/>
    <property type="match status" value="1"/>
</dbReference>
<accession>A0A1C3N5P8</accession>